<feature type="region of interest" description="Disordered" evidence="1">
    <location>
        <begin position="1"/>
        <end position="114"/>
    </location>
</feature>
<feature type="compositionally biased region" description="Polar residues" evidence="1">
    <location>
        <begin position="37"/>
        <end position="55"/>
    </location>
</feature>
<dbReference type="Proteomes" id="UP000558488">
    <property type="component" value="Unassembled WGS sequence"/>
</dbReference>
<accession>A0A7J8A8R6</accession>
<feature type="compositionally biased region" description="Basic and acidic residues" evidence="1">
    <location>
        <begin position="13"/>
        <end position="30"/>
    </location>
</feature>
<gene>
    <name evidence="2" type="ORF">mPipKuh1_008918</name>
</gene>
<organism evidence="2 3">
    <name type="scientific">Pipistrellus kuhlii</name>
    <name type="common">Kuhl's pipistrelle</name>
    <dbReference type="NCBI Taxonomy" id="59472"/>
    <lineage>
        <taxon>Eukaryota</taxon>
        <taxon>Metazoa</taxon>
        <taxon>Chordata</taxon>
        <taxon>Craniata</taxon>
        <taxon>Vertebrata</taxon>
        <taxon>Euteleostomi</taxon>
        <taxon>Mammalia</taxon>
        <taxon>Eutheria</taxon>
        <taxon>Laurasiatheria</taxon>
        <taxon>Chiroptera</taxon>
        <taxon>Yangochiroptera</taxon>
        <taxon>Vespertilionidae</taxon>
        <taxon>Pipistrellus</taxon>
    </lineage>
</organism>
<dbReference type="EMBL" id="JACAGB010000002">
    <property type="protein sequence ID" value="KAF6382556.1"/>
    <property type="molecule type" value="Genomic_DNA"/>
</dbReference>
<feature type="compositionally biased region" description="Low complexity" evidence="1">
    <location>
        <begin position="66"/>
        <end position="85"/>
    </location>
</feature>
<reference evidence="2 3" key="1">
    <citation type="journal article" date="2020" name="Nature">
        <title>Six reference-quality genomes reveal evolution of bat adaptations.</title>
        <authorList>
            <person name="Jebb D."/>
            <person name="Huang Z."/>
            <person name="Pippel M."/>
            <person name="Hughes G.M."/>
            <person name="Lavrichenko K."/>
            <person name="Devanna P."/>
            <person name="Winkler S."/>
            <person name="Jermiin L.S."/>
            <person name="Skirmuntt E.C."/>
            <person name="Katzourakis A."/>
            <person name="Burkitt-Gray L."/>
            <person name="Ray D.A."/>
            <person name="Sullivan K.A.M."/>
            <person name="Roscito J.G."/>
            <person name="Kirilenko B.M."/>
            <person name="Davalos L.M."/>
            <person name="Corthals A.P."/>
            <person name="Power M.L."/>
            <person name="Jones G."/>
            <person name="Ransome R.D."/>
            <person name="Dechmann D.K.N."/>
            <person name="Locatelli A.G."/>
            <person name="Puechmaille S.J."/>
            <person name="Fedrigo O."/>
            <person name="Jarvis E.D."/>
            <person name="Hiller M."/>
            <person name="Vernes S.C."/>
            <person name="Myers E.W."/>
            <person name="Teeling E.C."/>
        </authorList>
    </citation>
    <scope>NUCLEOTIDE SEQUENCE [LARGE SCALE GENOMIC DNA]</scope>
    <source>
        <strain evidence="2">MPipKuh1</strain>
        <tissue evidence="2">Flight muscle</tissue>
    </source>
</reference>
<evidence type="ECO:0000313" key="2">
    <source>
        <dbReference type="EMBL" id="KAF6382556.1"/>
    </source>
</evidence>
<feature type="compositionally biased region" description="Low complexity" evidence="1">
    <location>
        <begin position="1"/>
        <end position="12"/>
    </location>
</feature>
<sequence length="141" mass="15976">MRSSSLARNLSLSKEEWHQEQHTPSEEQHQHAASPHLKSSNHMNSLHLSEEQQPCEQPAPVKEQWPHTSSPHPRSSSLIISPLPSNEQQLCEQHPPPARGDTTAANRSHQRSRCQLKSSCYYDCPRNNHSPRSQCNPRGSP</sequence>
<comment type="caution">
    <text evidence="2">The sequence shown here is derived from an EMBL/GenBank/DDBJ whole genome shotgun (WGS) entry which is preliminary data.</text>
</comment>
<protein>
    <submittedName>
        <fullName evidence="2">Uncharacterized protein</fullName>
    </submittedName>
</protein>
<dbReference type="AlphaFoldDB" id="A0A7J8A8R6"/>
<keyword evidence="3" id="KW-1185">Reference proteome</keyword>
<evidence type="ECO:0000256" key="1">
    <source>
        <dbReference type="SAM" id="MobiDB-lite"/>
    </source>
</evidence>
<name>A0A7J8A8R6_PIPKU</name>
<proteinExistence type="predicted"/>
<evidence type="ECO:0000313" key="3">
    <source>
        <dbReference type="Proteomes" id="UP000558488"/>
    </source>
</evidence>